<keyword evidence="5" id="KW-1185">Reference proteome</keyword>
<dbReference type="RefSeq" id="XP_060281203.1">
    <property type="nucleotide sequence ID" value="XM_060422426.1"/>
</dbReference>
<proteinExistence type="predicted"/>
<protein>
    <recommendedName>
        <fullName evidence="3">Zn(2)-C6 fungal-type domain-containing protein</fullName>
    </recommendedName>
</protein>
<reference evidence="4" key="1">
    <citation type="submission" date="2023-06" db="EMBL/GenBank/DDBJ databases">
        <title>Genome-scale phylogeny and comparative genomics of the fungal order Sordariales.</title>
        <authorList>
            <consortium name="Lawrence Berkeley National Laboratory"/>
            <person name="Hensen N."/>
            <person name="Bonometti L."/>
            <person name="Westerberg I."/>
            <person name="Brannstrom I.O."/>
            <person name="Guillou S."/>
            <person name="Cros-Aarteil S."/>
            <person name="Calhoun S."/>
            <person name="Haridas S."/>
            <person name="Kuo A."/>
            <person name="Mondo S."/>
            <person name="Pangilinan J."/>
            <person name="Riley R."/>
            <person name="Labutti K."/>
            <person name="Andreopoulos B."/>
            <person name="Lipzen A."/>
            <person name="Chen C."/>
            <person name="Yanf M."/>
            <person name="Daum C."/>
            <person name="Ng V."/>
            <person name="Clum A."/>
            <person name="Steindorff A."/>
            <person name="Ohm R."/>
            <person name="Martin F."/>
            <person name="Silar P."/>
            <person name="Natvig D."/>
            <person name="Lalanne C."/>
            <person name="Gautier V."/>
            <person name="Ament-Velasquez S.L."/>
            <person name="Kruys A."/>
            <person name="Hutchinson M.I."/>
            <person name="Powell A.J."/>
            <person name="Barry K."/>
            <person name="Miller A.N."/>
            <person name="Grigoriev I.V."/>
            <person name="Debuchy R."/>
            <person name="Gladieux P."/>
            <person name="Thoren M.H."/>
            <person name="Johannesson H."/>
        </authorList>
    </citation>
    <scope>NUCLEOTIDE SEQUENCE</scope>
    <source>
        <strain evidence="4">8032-3</strain>
    </source>
</reference>
<dbReference type="GO" id="GO:0000981">
    <property type="term" value="F:DNA-binding transcription factor activity, RNA polymerase II-specific"/>
    <property type="evidence" value="ECO:0007669"/>
    <property type="project" value="InterPro"/>
</dbReference>
<dbReference type="InterPro" id="IPR001138">
    <property type="entry name" value="Zn2Cys6_DnaBD"/>
</dbReference>
<dbReference type="EMBL" id="MU839017">
    <property type="protein sequence ID" value="KAK1764990.1"/>
    <property type="molecule type" value="Genomic_DNA"/>
</dbReference>
<dbReference type="SMART" id="SM00066">
    <property type="entry name" value="GAL4"/>
    <property type="match status" value="1"/>
</dbReference>
<feature type="region of interest" description="Disordered" evidence="2">
    <location>
        <begin position="1"/>
        <end position="26"/>
    </location>
</feature>
<feature type="compositionally biased region" description="Low complexity" evidence="2">
    <location>
        <begin position="79"/>
        <end position="106"/>
    </location>
</feature>
<dbReference type="AlphaFoldDB" id="A0AAJ0BV01"/>
<dbReference type="GeneID" id="85305613"/>
<evidence type="ECO:0000259" key="3">
    <source>
        <dbReference type="PROSITE" id="PS50048"/>
    </source>
</evidence>
<dbReference type="PANTHER" id="PTHR47657">
    <property type="entry name" value="STEROL REGULATORY ELEMENT-BINDING PROTEIN ECM22"/>
    <property type="match status" value="1"/>
</dbReference>
<dbReference type="Pfam" id="PF11951">
    <property type="entry name" value="Fungal_trans_2"/>
    <property type="match status" value="1"/>
</dbReference>
<gene>
    <name evidence="4" type="ORF">QBC33DRAFT_179507</name>
</gene>
<feature type="region of interest" description="Disordered" evidence="2">
    <location>
        <begin position="59"/>
        <end position="107"/>
    </location>
</feature>
<dbReference type="PROSITE" id="PS00463">
    <property type="entry name" value="ZN2_CY6_FUNGAL_1"/>
    <property type="match status" value="1"/>
</dbReference>
<dbReference type="PANTHER" id="PTHR47657:SF14">
    <property type="entry name" value="ZN(2)-C6 FUNGAL-TYPE DOMAIN-CONTAINING PROTEIN"/>
    <property type="match status" value="1"/>
</dbReference>
<evidence type="ECO:0000313" key="4">
    <source>
        <dbReference type="EMBL" id="KAK1764990.1"/>
    </source>
</evidence>
<feature type="domain" description="Zn(2)-C6 fungal-type" evidence="3">
    <location>
        <begin position="24"/>
        <end position="54"/>
    </location>
</feature>
<dbReference type="Pfam" id="PF00172">
    <property type="entry name" value="Zn_clus"/>
    <property type="match status" value="1"/>
</dbReference>
<sequence>MQDSAAWRRPERGPKVGHKKSRNGCRKCKGRRVKCDERRPVCGNCNRLNLDCSWPDRSFVSTRSQSPAAPPITGIPRQPQSQPSLISDDSSGSPSLGHSLPTPTSLFGRPSPPSLQFFSSFDNPPYAELPESRERRLLEHRLMHHYTTNMSHLAAQANKEWGELFKQTVPMLALKNDNLLNAVLALSASSLLRIEPGNMELFNARQSYLIWSVRHQRATLDSLTAETADPVCLTSILLLIFSFAVLRERPLEPYTAPLEWLHMGRGAGAVIGMSANTILTSGDVKGSAVRIVIDSYPDFSEDEAYFDPSMRQGLNGILAQELPGSREVRDDETREAYEKTLSYVGSIQKAIDNREAVYALCRRIQAFPIMIPSRFIALVEEQRPRALVVLAHYFAAVAQVRGVWWLGAAEVGWEGTAEREIRAIGKALPLEWMVHMVWPLEMADLR</sequence>
<dbReference type="GO" id="GO:0008270">
    <property type="term" value="F:zinc ion binding"/>
    <property type="evidence" value="ECO:0007669"/>
    <property type="project" value="InterPro"/>
</dbReference>
<accession>A0AAJ0BV01</accession>
<keyword evidence="1" id="KW-0539">Nucleus</keyword>
<evidence type="ECO:0000313" key="5">
    <source>
        <dbReference type="Proteomes" id="UP001244011"/>
    </source>
</evidence>
<feature type="compositionally biased region" description="Basic residues" evidence="2">
    <location>
        <begin position="15"/>
        <end position="26"/>
    </location>
</feature>
<dbReference type="Proteomes" id="UP001244011">
    <property type="component" value="Unassembled WGS sequence"/>
</dbReference>
<name>A0AAJ0BV01_9PEZI</name>
<dbReference type="SUPFAM" id="SSF57701">
    <property type="entry name" value="Zn2/Cys6 DNA-binding domain"/>
    <property type="match status" value="1"/>
</dbReference>
<comment type="caution">
    <text evidence="4">The sequence shown here is derived from an EMBL/GenBank/DDBJ whole genome shotgun (WGS) entry which is preliminary data.</text>
</comment>
<dbReference type="Gene3D" id="4.10.240.10">
    <property type="entry name" value="Zn(2)-C6 fungal-type DNA-binding domain"/>
    <property type="match status" value="1"/>
</dbReference>
<evidence type="ECO:0000256" key="2">
    <source>
        <dbReference type="SAM" id="MobiDB-lite"/>
    </source>
</evidence>
<evidence type="ECO:0000256" key="1">
    <source>
        <dbReference type="ARBA" id="ARBA00023242"/>
    </source>
</evidence>
<dbReference type="InterPro" id="IPR052400">
    <property type="entry name" value="Zn2-C6_fungal_TF"/>
</dbReference>
<organism evidence="4 5">
    <name type="scientific">Phialemonium atrogriseum</name>
    <dbReference type="NCBI Taxonomy" id="1093897"/>
    <lineage>
        <taxon>Eukaryota</taxon>
        <taxon>Fungi</taxon>
        <taxon>Dikarya</taxon>
        <taxon>Ascomycota</taxon>
        <taxon>Pezizomycotina</taxon>
        <taxon>Sordariomycetes</taxon>
        <taxon>Sordariomycetidae</taxon>
        <taxon>Cephalothecales</taxon>
        <taxon>Cephalothecaceae</taxon>
        <taxon>Phialemonium</taxon>
    </lineage>
</organism>
<dbReference type="PROSITE" id="PS50048">
    <property type="entry name" value="ZN2_CY6_FUNGAL_2"/>
    <property type="match status" value="1"/>
</dbReference>
<feature type="compositionally biased region" description="Basic and acidic residues" evidence="2">
    <location>
        <begin position="1"/>
        <end position="14"/>
    </location>
</feature>
<dbReference type="InterPro" id="IPR021858">
    <property type="entry name" value="Fun_TF"/>
</dbReference>
<dbReference type="CDD" id="cd00067">
    <property type="entry name" value="GAL4"/>
    <property type="match status" value="1"/>
</dbReference>
<dbReference type="InterPro" id="IPR036864">
    <property type="entry name" value="Zn2-C6_fun-type_DNA-bd_sf"/>
</dbReference>